<keyword evidence="1" id="KW-1133">Transmembrane helix</keyword>
<dbReference type="RefSeq" id="WP_228085587.1">
    <property type="nucleotide sequence ID" value="NZ_JACVHL010000002.1"/>
</dbReference>
<reference evidence="2" key="1">
    <citation type="submission" date="2020-09" db="EMBL/GenBank/DDBJ databases">
        <title>Genome sequence of Vibrio parahaemolyticus isolates.</title>
        <authorList>
            <person name="Hammerl J.A."/>
            <person name="Strauch E."/>
        </authorList>
    </citation>
    <scope>NUCLEOTIDE SEQUENCE</scope>
    <source>
        <strain evidence="2">17-VB00146</strain>
    </source>
</reference>
<dbReference type="AlphaFoldDB" id="A0A9Q3U807"/>
<protein>
    <submittedName>
        <fullName evidence="2">Uncharacterized protein</fullName>
    </submittedName>
</protein>
<proteinExistence type="predicted"/>
<feature type="transmembrane region" description="Helical" evidence="1">
    <location>
        <begin position="38"/>
        <end position="55"/>
    </location>
</feature>
<keyword evidence="1" id="KW-0812">Transmembrane</keyword>
<name>A0A9Q3U807_VIBPH</name>
<accession>A0A9Q3U807</accession>
<gene>
    <name evidence="2" type="ORF">IB292_02570</name>
</gene>
<evidence type="ECO:0000256" key="1">
    <source>
        <dbReference type="SAM" id="Phobius"/>
    </source>
</evidence>
<dbReference type="EMBL" id="JACVHL010000002">
    <property type="protein sequence ID" value="MCC3803913.1"/>
    <property type="molecule type" value="Genomic_DNA"/>
</dbReference>
<sequence length="60" mass="6637">MEIKNIAYLVSGIVGLLFLSGVLIFNHGLPENIGFVETYFALFVIAFSFSKAVGLKKRNE</sequence>
<keyword evidence="1" id="KW-0472">Membrane</keyword>
<dbReference type="Proteomes" id="UP000726777">
    <property type="component" value="Unassembled WGS sequence"/>
</dbReference>
<comment type="caution">
    <text evidence="2">The sequence shown here is derived from an EMBL/GenBank/DDBJ whole genome shotgun (WGS) entry which is preliminary data.</text>
</comment>
<evidence type="ECO:0000313" key="3">
    <source>
        <dbReference type="Proteomes" id="UP000726777"/>
    </source>
</evidence>
<feature type="transmembrane region" description="Helical" evidence="1">
    <location>
        <begin position="7"/>
        <end position="26"/>
    </location>
</feature>
<evidence type="ECO:0000313" key="2">
    <source>
        <dbReference type="EMBL" id="MCC3803913.1"/>
    </source>
</evidence>
<organism evidence="2 3">
    <name type="scientific">Vibrio parahaemolyticus</name>
    <dbReference type="NCBI Taxonomy" id="670"/>
    <lineage>
        <taxon>Bacteria</taxon>
        <taxon>Pseudomonadati</taxon>
        <taxon>Pseudomonadota</taxon>
        <taxon>Gammaproteobacteria</taxon>
        <taxon>Vibrionales</taxon>
        <taxon>Vibrionaceae</taxon>
        <taxon>Vibrio</taxon>
    </lineage>
</organism>